<evidence type="ECO:0008006" key="5">
    <source>
        <dbReference type="Google" id="ProtNLM"/>
    </source>
</evidence>
<dbReference type="InterPro" id="IPR016187">
    <property type="entry name" value="CTDL_fold"/>
</dbReference>
<accession>A0A5C6C869</accession>
<comment type="caution">
    <text evidence="3">The sequence shown here is derived from an EMBL/GenBank/DDBJ whole genome shotgun (WGS) entry which is preliminary data.</text>
</comment>
<feature type="region of interest" description="Disordered" evidence="1">
    <location>
        <begin position="176"/>
        <end position="296"/>
    </location>
</feature>
<gene>
    <name evidence="3" type="ORF">Poly21_18010</name>
</gene>
<keyword evidence="2" id="KW-1133">Transmembrane helix</keyword>
<evidence type="ECO:0000313" key="3">
    <source>
        <dbReference type="EMBL" id="TWU19626.1"/>
    </source>
</evidence>
<dbReference type="SUPFAM" id="SSF56436">
    <property type="entry name" value="C-type lectin-like"/>
    <property type="match status" value="1"/>
</dbReference>
<dbReference type="Gene3D" id="3.10.100.10">
    <property type="entry name" value="Mannose-Binding Protein A, subunit A"/>
    <property type="match status" value="1"/>
</dbReference>
<keyword evidence="2" id="KW-0812">Transmembrane</keyword>
<protein>
    <recommendedName>
        <fullName evidence="5">J domain-containing protein</fullName>
    </recommendedName>
</protein>
<name>A0A5C6C869_9BACT</name>
<dbReference type="RefSeq" id="WP_146406399.1">
    <property type="nucleotide sequence ID" value="NZ_SJPU01000001.1"/>
</dbReference>
<evidence type="ECO:0000256" key="1">
    <source>
        <dbReference type="SAM" id="MobiDB-lite"/>
    </source>
</evidence>
<reference evidence="3 4" key="1">
    <citation type="journal article" date="2020" name="Antonie Van Leeuwenhoek">
        <title>Rhodopirellula heiligendammensis sp. nov., Rhodopirellula pilleata sp. nov., and Rhodopirellula solitaria sp. nov. isolated from natural or artificial marine surfaces in Northern Germany and California, USA, and emended description of the genus Rhodopirellula.</title>
        <authorList>
            <person name="Kallscheuer N."/>
            <person name="Wiegand S."/>
            <person name="Jogler M."/>
            <person name="Boedeker C."/>
            <person name="Peeters S.H."/>
            <person name="Rast P."/>
            <person name="Heuer A."/>
            <person name="Jetten M.S.M."/>
            <person name="Rohde M."/>
            <person name="Jogler C."/>
        </authorList>
    </citation>
    <scope>NUCLEOTIDE SEQUENCE [LARGE SCALE GENOMIC DNA]</scope>
    <source>
        <strain evidence="3 4">Poly21</strain>
    </source>
</reference>
<feature type="compositionally biased region" description="Polar residues" evidence="1">
    <location>
        <begin position="194"/>
        <end position="222"/>
    </location>
</feature>
<keyword evidence="2" id="KW-0472">Membrane</keyword>
<dbReference type="EMBL" id="SJPU01000001">
    <property type="protein sequence ID" value="TWU19626.1"/>
    <property type="molecule type" value="Genomic_DNA"/>
</dbReference>
<dbReference type="OrthoDB" id="291302at2"/>
<evidence type="ECO:0000313" key="4">
    <source>
        <dbReference type="Proteomes" id="UP000319908"/>
    </source>
</evidence>
<dbReference type="AlphaFoldDB" id="A0A5C6C869"/>
<evidence type="ECO:0000256" key="2">
    <source>
        <dbReference type="SAM" id="Phobius"/>
    </source>
</evidence>
<dbReference type="Proteomes" id="UP000319908">
    <property type="component" value="Unassembled WGS sequence"/>
</dbReference>
<proteinExistence type="predicted"/>
<feature type="transmembrane region" description="Helical" evidence="2">
    <location>
        <begin position="144"/>
        <end position="166"/>
    </location>
</feature>
<keyword evidence="4" id="KW-1185">Reference proteome</keyword>
<organism evidence="3 4">
    <name type="scientific">Allorhodopirellula heiligendammensis</name>
    <dbReference type="NCBI Taxonomy" id="2714739"/>
    <lineage>
        <taxon>Bacteria</taxon>
        <taxon>Pseudomonadati</taxon>
        <taxon>Planctomycetota</taxon>
        <taxon>Planctomycetia</taxon>
        <taxon>Pirellulales</taxon>
        <taxon>Pirellulaceae</taxon>
        <taxon>Allorhodopirellula</taxon>
    </lineage>
</organism>
<dbReference type="InterPro" id="IPR016186">
    <property type="entry name" value="C-type_lectin-like/link_sf"/>
</dbReference>
<sequence>MSESFDPYHKLLGISKRDQPPTLYRLLGLEALESDREVIDAAANKQMAYLQGCSNGDHAASAERLINEVASARLRLLNPESKAQYDGQLQASVLETQPVPTDSVVQPSPVTVPLIPEPVHAAPVVVTSTYKRTRTARQRRSSGVLWVVGTIMSCTLIWGAWMMGVLGGTDAGLQESRTAANSRTDREKLPPDPSTDQYSESPQAPGSTSNEVMPNLKSTGTMNPIPLSNAAEDASAPLPPQSPSMAAVTAAESERLEGFRSLATAARQPPSTDQPGSGSGNPSSGRPDTPSRLPVPDEEQLDAAMSEVRVTFSSQMKAAKTTYEKQHLGKEIVDLALETSSPAARYALLQTALEIFTEAGDFPGSMQVIDQVQGQYAIPEFEHRLRIMQELEPMLYRPLDQTAMADQAEMLIDTAILRDDYTTASELCTICKKLSLDLRNRDMANKFTLKMDEIETLQNKHPTYLLARERLESEPDNAKANEFLGRFLCFGKSQWNEGLPYLKSGEDAGLRELAAADLRLSSTATEIERVADRWWEYSVAAEEQILVGRASRQRAIDLYRRAIAHGLSGLDKAAAEKRVQALPADSGSAFAISRTSNAEQGEPKRPRGVPPAAIYFNGNWYLFSDQPVKQPEAIAIAQRAGGRPVVVRSAAENDFLVAHGKGTLMLGMIRRDGVWYDALNEPQHFFLWDVRNRQPDTLPNETWAAIDEATSLWHNYNIRRMNFVIEWGRE</sequence>